<feature type="domain" description="CCHC-type" evidence="8">
    <location>
        <begin position="342"/>
        <end position="358"/>
    </location>
</feature>
<organism evidence="9 10">
    <name type="scientific">Penicillium olsonii</name>
    <dbReference type="NCBI Taxonomy" id="99116"/>
    <lineage>
        <taxon>Eukaryota</taxon>
        <taxon>Fungi</taxon>
        <taxon>Dikarya</taxon>
        <taxon>Ascomycota</taxon>
        <taxon>Pezizomycotina</taxon>
        <taxon>Eurotiomycetes</taxon>
        <taxon>Eurotiomycetidae</taxon>
        <taxon>Eurotiales</taxon>
        <taxon>Aspergillaceae</taxon>
        <taxon>Penicillium</taxon>
    </lineage>
</organism>
<feature type="compositionally biased region" description="Acidic residues" evidence="7">
    <location>
        <begin position="184"/>
        <end position="193"/>
    </location>
</feature>
<feature type="compositionally biased region" description="Pro residues" evidence="7">
    <location>
        <begin position="527"/>
        <end position="540"/>
    </location>
</feature>
<dbReference type="PROSITE" id="PS00262">
    <property type="entry name" value="INSULIN"/>
    <property type="match status" value="1"/>
</dbReference>
<evidence type="ECO:0000256" key="1">
    <source>
        <dbReference type="ARBA" id="ARBA00004123"/>
    </source>
</evidence>
<feature type="compositionally biased region" description="Low complexity" evidence="7">
    <location>
        <begin position="500"/>
        <end position="514"/>
    </location>
</feature>
<dbReference type="AlphaFoldDB" id="A0A9W4I301"/>
<evidence type="ECO:0000256" key="3">
    <source>
        <dbReference type="ARBA" id="ARBA00022737"/>
    </source>
</evidence>
<dbReference type="GO" id="GO:0071035">
    <property type="term" value="P:nuclear polyadenylation-dependent rRNA catabolic process"/>
    <property type="evidence" value="ECO:0007669"/>
    <property type="project" value="TreeGrafter"/>
</dbReference>
<sequence>MSKSSDEEADSRTALVGASRAKSNPRSASRSASNDSTSRPAKRQRKNKNAKDSGLGDIVPRGGSFSEATLPVDPDSTSSSGSSDSSDDNSTSDSESESESEAEERKPSANPHEGNTAPAISWNQGRKAAVRTSLGKRSAPDGKSTQFAAVNDKYWRSRSESVSSVSDGAGEPDAKKAKSSTQPAEEDELEEGEIDSKSESDDTSLDSEADDSILLNIGEKESGVGGVEDYDPATLAHQHSSHAATTMNGGSSHGKEDAFRQFARKYPTAPTSLIDLSQQDLEIQAKFIHFGTNIHDLDLKLPVSCIECQKEGHLADICPLKECTHCGSWNQHQSSTCPSWRRCQRCRERGHDEPQCESKLRGSALEDPCDYCGQAHLESQCDHLWKFPSRETHSQQTTVSICCANCCSMKHLVGDCETRNTRTKFTSSSFSLKNTDPDAITNLNSVGASRNAPPGRPGARTRRDWSPPSSDDGDMMSRVSRGRGRPVPAPRGNSRGKIQFANGAGSGRSRGPSRGRPPFPGNGGPRSEPPLPRGPPPPPRGGGRGRGPPRGGFSRGPRGGGRGRAR</sequence>
<feature type="compositionally biased region" description="Low complexity" evidence="7">
    <location>
        <begin position="73"/>
        <end position="93"/>
    </location>
</feature>
<keyword evidence="6" id="KW-0539">Nucleus</keyword>
<evidence type="ECO:0000256" key="4">
    <source>
        <dbReference type="ARBA" id="ARBA00022771"/>
    </source>
</evidence>
<evidence type="ECO:0000256" key="2">
    <source>
        <dbReference type="ARBA" id="ARBA00022723"/>
    </source>
</evidence>
<feature type="domain" description="CCHC-type" evidence="8">
    <location>
        <begin position="368"/>
        <end position="383"/>
    </location>
</feature>
<dbReference type="InterPro" id="IPR022353">
    <property type="entry name" value="Insulin_CS"/>
</dbReference>
<dbReference type="InterPro" id="IPR001878">
    <property type="entry name" value="Znf_CCHC"/>
</dbReference>
<dbReference type="GO" id="GO:0031499">
    <property type="term" value="C:TRAMP complex"/>
    <property type="evidence" value="ECO:0007669"/>
    <property type="project" value="TreeGrafter"/>
</dbReference>
<dbReference type="GO" id="GO:0071039">
    <property type="term" value="P:nuclear polyadenylation-dependent CUT catabolic process"/>
    <property type="evidence" value="ECO:0007669"/>
    <property type="project" value="TreeGrafter"/>
</dbReference>
<keyword evidence="4" id="KW-0863">Zinc-finger</keyword>
<dbReference type="PANTHER" id="PTHR46543:SF1">
    <property type="entry name" value="ZINC FINGER CCHC DOMAIN-CONTAINING PROTEIN 7"/>
    <property type="match status" value="1"/>
</dbReference>
<dbReference type="GO" id="GO:0003723">
    <property type="term" value="F:RNA binding"/>
    <property type="evidence" value="ECO:0007669"/>
    <property type="project" value="TreeGrafter"/>
</dbReference>
<keyword evidence="5" id="KW-0862">Zinc</keyword>
<dbReference type="GO" id="GO:0071037">
    <property type="term" value="P:nuclear polyadenylation-dependent snRNA catabolic process"/>
    <property type="evidence" value="ECO:0007669"/>
    <property type="project" value="TreeGrafter"/>
</dbReference>
<feature type="domain" description="CCHC-type" evidence="8">
    <location>
        <begin position="304"/>
        <end position="320"/>
    </location>
</feature>
<comment type="subcellular location">
    <subcellularLocation>
        <location evidence="1">Nucleus</location>
    </subcellularLocation>
</comment>
<dbReference type="InterPro" id="IPR051644">
    <property type="entry name" value="TRAMP_AT-DNA-binding"/>
</dbReference>
<dbReference type="Proteomes" id="UP001153618">
    <property type="component" value="Unassembled WGS sequence"/>
</dbReference>
<dbReference type="OrthoDB" id="7608935at2759"/>
<dbReference type="GO" id="GO:0071031">
    <property type="term" value="P:nuclear mRNA surveillance of mRNA 3'-end processing"/>
    <property type="evidence" value="ECO:0007669"/>
    <property type="project" value="TreeGrafter"/>
</dbReference>
<feature type="compositionally biased region" description="Acidic residues" evidence="7">
    <location>
        <begin position="201"/>
        <end position="211"/>
    </location>
</feature>
<feature type="compositionally biased region" description="Low complexity" evidence="7">
    <location>
        <begin position="18"/>
        <end position="39"/>
    </location>
</feature>
<evidence type="ECO:0000256" key="6">
    <source>
        <dbReference type="ARBA" id="ARBA00023242"/>
    </source>
</evidence>
<reference evidence="9" key="1">
    <citation type="submission" date="2021-07" db="EMBL/GenBank/DDBJ databases">
        <authorList>
            <person name="Branca A.L. A."/>
        </authorList>
    </citation>
    <scope>NUCLEOTIDE SEQUENCE</scope>
</reference>
<evidence type="ECO:0000313" key="9">
    <source>
        <dbReference type="EMBL" id="CAG8203956.1"/>
    </source>
</evidence>
<keyword evidence="3" id="KW-0677">Repeat</keyword>
<feature type="region of interest" description="Disordered" evidence="7">
    <location>
        <begin position="427"/>
        <end position="566"/>
    </location>
</feature>
<comment type="caution">
    <text evidence="9">The sequence shown here is derived from an EMBL/GenBank/DDBJ whole genome shotgun (WGS) entry which is preliminary data.</text>
</comment>
<dbReference type="PANTHER" id="PTHR46543">
    <property type="entry name" value="ZINC FINGER CCHC DOMAIN-CONTAINING PROTEIN 7"/>
    <property type="match status" value="1"/>
</dbReference>
<evidence type="ECO:0000259" key="8">
    <source>
        <dbReference type="SMART" id="SM00343"/>
    </source>
</evidence>
<name>A0A9W4I301_PENOL</name>
<evidence type="ECO:0000256" key="5">
    <source>
        <dbReference type="ARBA" id="ARBA00022833"/>
    </source>
</evidence>
<protein>
    <recommendedName>
        <fullName evidence="8">CCHC-type domain-containing protein</fullName>
    </recommendedName>
</protein>
<evidence type="ECO:0000256" key="7">
    <source>
        <dbReference type="SAM" id="MobiDB-lite"/>
    </source>
</evidence>
<keyword evidence="10" id="KW-1185">Reference proteome</keyword>
<proteinExistence type="predicted"/>
<dbReference type="EMBL" id="CAJVOS010000049">
    <property type="protein sequence ID" value="CAG8203956.1"/>
    <property type="molecule type" value="Genomic_DNA"/>
</dbReference>
<feature type="domain" description="CCHC-type" evidence="8">
    <location>
        <begin position="322"/>
        <end position="339"/>
    </location>
</feature>
<dbReference type="SMART" id="SM00343">
    <property type="entry name" value="ZnF_C2HC"/>
    <property type="match status" value="5"/>
</dbReference>
<dbReference type="GO" id="GO:0071036">
    <property type="term" value="P:nuclear polyadenylation-dependent snoRNA catabolic process"/>
    <property type="evidence" value="ECO:0007669"/>
    <property type="project" value="TreeGrafter"/>
</dbReference>
<feature type="domain" description="CCHC-type" evidence="8">
    <location>
        <begin position="402"/>
        <end position="418"/>
    </location>
</feature>
<feature type="region of interest" description="Disordered" evidence="7">
    <location>
        <begin position="1"/>
        <end position="231"/>
    </location>
</feature>
<gene>
    <name evidence="9" type="ORF">POLS_LOCUS7622</name>
</gene>
<accession>A0A9W4I301</accession>
<dbReference type="GO" id="GO:0071038">
    <property type="term" value="P:TRAMP-dependent tRNA surveillance pathway"/>
    <property type="evidence" value="ECO:0007669"/>
    <property type="project" value="TreeGrafter"/>
</dbReference>
<feature type="compositionally biased region" description="Gly residues" evidence="7">
    <location>
        <begin position="541"/>
        <end position="560"/>
    </location>
</feature>
<evidence type="ECO:0000313" key="10">
    <source>
        <dbReference type="Proteomes" id="UP001153618"/>
    </source>
</evidence>
<dbReference type="GO" id="GO:0008270">
    <property type="term" value="F:zinc ion binding"/>
    <property type="evidence" value="ECO:0007669"/>
    <property type="project" value="UniProtKB-KW"/>
</dbReference>
<keyword evidence="2" id="KW-0479">Metal-binding</keyword>